<evidence type="ECO:0000256" key="1">
    <source>
        <dbReference type="SAM" id="MobiDB-lite"/>
    </source>
</evidence>
<dbReference type="Proteomes" id="UP001234178">
    <property type="component" value="Unassembled WGS sequence"/>
</dbReference>
<evidence type="ECO:0000313" key="3">
    <source>
        <dbReference type="Proteomes" id="UP001234178"/>
    </source>
</evidence>
<feature type="compositionally biased region" description="Low complexity" evidence="1">
    <location>
        <begin position="47"/>
        <end position="59"/>
    </location>
</feature>
<organism evidence="2 3">
    <name type="scientific">Daphnia magna</name>
    <dbReference type="NCBI Taxonomy" id="35525"/>
    <lineage>
        <taxon>Eukaryota</taxon>
        <taxon>Metazoa</taxon>
        <taxon>Ecdysozoa</taxon>
        <taxon>Arthropoda</taxon>
        <taxon>Crustacea</taxon>
        <taxon>Branchiopoda</taxon>
        <taxon>Diplostraca</taxon>
        <taxon>Cladocera</taxon>
        <taxon>Anomopoda</taxon>
        <taxon>Daphniidae</taxon>
        <taxon>Daphnia</taxon>
    </lineage>
</organism>
<gene>
    <name evidence="2" type="ORF">OUZ56_002626</name>
</gene>
<proteinExistence type="predicted"/>
<accession>A0ABR0A6C8</accession>
<comment type="caution">
    <text evidence="2">The sequence shown here is derived from an EMBL/GenBank/DDBJ whole genome shotgun (WGS) entry which is preliminary data.</text>
</comment>
<reference evidence="2 3" key="1">
    <citation type="journal article" date="2023" name="Nucleic Acids Res.">
        <title>The hologenome of Daphnia magna reveals possible DNA methylation and microbiome-mediated evolution of the host genome.</title>
        <authorList>
            <person name="Chaturvedi A."/>
            <person name="Li X."/>
            <person name="Dhandapani V."/>
            <person name="Marshall H."/>
            <person name="Kissane S."/>
            <person name="Cuenca-Cambronero M."/>
            <person name="Asole G."/>
            <person name="Calvet F."/>
            <person name="Ruiz-Romero M."/>
            <person name="Marangio P."/>
            <person name="Guigo R."/>
            <person name="Rago D."/>
            <person name="Mirbahai L."/>
            <person name="Eastwood N."/>
            <person name="Colbourne J.K."/>
            <person name="Zhou J."/>
            <person name="Mallon E."/>
            <person name="Orsini L."/>
        </authorList>
    </citation>
    <scope>NUCLEOTIDE SEQUENCE [LARGE SCALE GENOMIC DNA]</scope>
    <source>
        <strain evidence="2">LRV0_1</strain>
    </source>
</reference>
<name>A0ABR0A6C8_9CRUS</name>
<dbReference type="EMBL" id="JAOYFB010000036">
    <property type="protein sequence ID" value="KAK4020668.1"/>
    <property type="molecule type" value="Genomic_DNA"/>
</dbReference>
<protein>
    <submittedName>
        <fullName evidence="2">Uncharacterized protein</fullName>
    </submittedName>
</protein>
<feature type="compositionally biased region" description="Basic and acidic residues" evidence="1">
    <location>
        <begin position="12"/>
        <end position="32"/>
    </location>
</feature>
<feature type="region of interest" description="Disordered" evidence="1">
    <location>
        <begin position="1"/>
        <end position="59"/>
    </location>
</feature>
<sequence length="59" mass="6541">MPPAGERTTRRKREEDGEKKESRQNEREKREGSGNGVLNFSTPPSPLLTTPLGLSALSF</sequence>
<evidence type="ECO:0000313" key="2">
    <source>
        <dbReference type="EMBL" id="KAK4020668.1"/>
    </source>
</evidence>
<keyword evidence="3" id="KW-1185">Reference proteome</keyword>